<dbReference type="STRING" id="284590.Q6CVM1"/>
<evidence type="ECO:0000256" key="1">
    <source>
        <dbReference type="SAM" id="Phobius"/>
    </source>
</evidence>
<dbReference type="FunCoup" id="Q6CVM1">
    <property type="interactions" value="81"/>
</dbReference>
<dbReference type="EMBL" id="CR382122">
    <property type="protein sequence ID" value="CAH02411.1"/>
    <property type="molecule type" value="Genomic_DNA"/>
</dbReference>
<keyword evidence="1" id="KW-0812">Transmembrane</keyword>
<dbReference type="KEGG" id="kla:KLLA0_B11000g"/>
<dbReference type="eggNOG" id="ENOG502RYF8">
    <property type="taxonomic scope" value="Eukaryota"/>
</dbReference>
<evidence type="ECO:0000313" key="2">
    <source>
        <dbReference type="EMBL" id="CAH02411.1"/>
    </source>
</evidence>
<keyword evidence="1" id="KW-0472">Membrane</keyword>
<dbReference type="Proteomes" id="UP000000598">
    <property type="component" value="Chromosome B"/>
</dbReference>
<keyword evidence="1" id="KW-1133">Transmembrane helix</keyword>
<dbReference type="OMA" id="NWRDKGT"/>
<gene>
    <name evidence="2" type="ORF">KLLA0_B11000g</name>
</gene>
<proteinExistence type="predicted"/>
<organism evidence="2 3">
    <name type="scientific">Kluyveromyces lactis (strain ATCC 8585 / CBS 2359 / DSM 70799 / NBRC 1267 / NRRL Y-1140 / WM37)</name>
    <name type="common">Yeast</name>
    <name type="synonym">Candida sphaerica</name>
    <dbReference type="NCBI Taxonomy" id="284590"/>
    <lineage>
        <taxon>Eukaryota</taxon>
        <taxon>Fungi</taxon>
        <taxon>Dikarya</taxon>
        <taxon>Ascomycota</taxon>
        <taxon>Saccharomycotina</taxon>
        <taxon>Saccharomycetes</taxon>
        <taxon>Saccharomycetales</taxon>
        <taxon>Saccharomycetaceae</taxon>
        <taxon>Kluyveromyces</taxon>
    </lineage>
</organism>
<dbReference type="PaxDb" id="284590-Q6CVM1"/>
<dbReference type="HOGENOM" id="CLU_048121_1_0_1"/>
<keyword evidence="3" id="KW-1185">Reference proteome</keyword>
<dbReference type="AlphaFoldDB" id="Q6CVM1"/>
<reference evidence="2 3" key="1">
    <citation type="journal article" date="2004" name="Nature">
        <title>Genome evolution in yeasts.</title>
        <authorList>
            <consortium name="Genolevures"/>
            <person name="Dujon B."/>
            <person name="Sherman D."/>
            <person name="Fischer G."/>
            <person name="Durrens P."/>
            <person name="Casaregola S."/>
            <person name="Lafontaine I."/>
            <person name="de Montigny J."/>
            <person name="Marck C."/>
            <person name="Neuveglise C."/>
            <person name="Talla E."/>
            <person name="Goffard N."/>
            <person name="Frangeul L."/>
            <person name="Aigle M."/>
            <person name="Anthouard V."/>
            <person name="Babour A."/>
            <person name="Barbe V."/>
            <person name="Barnay S."/>
            <person name="Blanchin S."/>
            <person name="Beckerich J.M."/>
            <person name="Beyne E."/>
            <person name="Bleykasten C."/>
            <person name="Boisrame A."/>
            <person name="Boyer J."/>
            <person name="Cattolico L."/>
            <person name="Confanioleri F."/>
            <person name="de Daruvar A."/>
            <person name="Despons L."/>
            <person name="Fabre E."/>
            <person name="Fairhead C."/>
            <person name="Ferry-Dumazet H."/>
            <person name="Groppi A."/>
            <person name="Hantraye F."/>
            <person name="Hennequin C."/>
            <person name="Jauniaux N."/>
            <person name="Joyet P."/>
            <person name="Kachouri R."/>
            <person name="Kerrest A."/>
            <person name="Koszul R."/>
            <person name="Lemaire M."/>
            <person name="Lesur I."/>
            <person name="Ma L."/>
            <person name="Muller H."/>
            <person name="Nicaud J.M."/>
            <person name="Nikolski M."/>
            <person name="Oztas S."/>
            <person name="Ozier-Kalogeropoulos O."/>
            <person name="Pellenz S."/>
            <person name="Potier S."/>
            <person name="Richard G.F."/>
            <person name="Straub M.L."/>
            <person name="Suleau A."/>
            <person name="Swennene D."/>
            <person name="Tekaia F."/>
            <person name="Wesolowski-Louvel M."/>
            <person name="Westhof E."/>
            <person name="Wirth B."/>
            <person name="Zeniou-Meyer M."/>
            <person name="Zivanovic I."/>
            <person name="Bolotin-Fukuhara M."/>
            <person name="Thierry A."/>
            <person name="Bouchier C."/>
            <person name="Caudron B."/>
            <person name="Scarpelli C."/>
            <person name="Gaillardin C."/>
            <person name="Weissenbach J."/>
            <person name="Wincker P."/>
            <person name="Souciet J.L."/>
        </authorList>
    </citation>
    <scope>NUCLEOTIDE SEQUENCE [LARGE SCALE GENOMIC DNA]</scope>
    <source>
        <strain evidence="3">ATCC 8585 / CBS 2359 / DSM 70799 / NBRC 1267 / NRRL Y-1140 / WM37</strain>
    </source>
</reference>
<name>Q6CVM1_KLULA</name>
<accession>Q6CVM1</accession>
<protein>
    <submittedName>
        <fullName evidence="2">KLLA0B11000p</fullName>
    </submittedName>
</protein>
<evidence type="ECO:0000313" key="3">
    <source>
        <dbReference type="Proteomes" id="UP000000598"/>
    </source>
</evidence>
<dbReference type="InParanoid" id="Q6CVM1"/>
<sequence length="284" mass="32311">MEKYSSWRDEGTGIPPFLPERGLPSANLLHLVVRWLQYVIISLASIILVPFLGLDSVYQLRMLSLYKIETDVQVDGVKKRQICKEKHFPKPGCLYVANALSPFDALALRSLVDKKNECNFIVPREDSLYTIQLEDWYQFALDGALGTRIDNRLVEIKDLETVCNGKVNFLFAEGTTSNGKSVLPFEVQPKLLQDLIDVCGSKVKSISLKLHAKITTPLKPKSAFKYKLGCMSQGVRYKVRISEDVDRPDVRKLRINLVGGDEYKLVGKKLDFRSKLRFSQVYYS</sequence>
<feature type="transmembrane region" description="Helical" evidence="1">
    <location>
        <begin position="35"/>
        <end position="54"/>
    </location>
</feature>